<protein>
    <recommendedName>
        <fullName evidence="4">Secreted protein</fullName>
    </recommendedName>
</protein>
<organism evidence="2 3">
    <name type="scientific">Rhodococcus baikonurensis</name>
    <dbReference type="NCBI Taxonomy" id="172041"/>
    <lineage>
        <taxon>Bacteria</taxon>
        <taxon>Bacillati</taxon>
        <taxon>Actinomycetota</taxon>
        <taxon>Actinomycetes</taxon>
        <taxon>Mycobacteriales</taxon>
        <taxon>Nocardiaceae</taxon>
        <taxon>Rhodococcus</taxon>
        <taxon>Rhodococcus erythropolis group</taxon>
    </lineage>
</organism>
<proteinExistence type="predicted"/>
<evidence type="ECO:0000313" key="2">
    <source>
        <dbReference type="EMBL" id="MFB9785529.1"/>
    </source>
</evidence>
<feature type="transmembrane region" description="Helical" evidence="1">
    <location>
        <begin position="31"/>
        <end position="54"/>
    </location>
</feature>
<keyword evidence="1" id="KW-0472">Membrane</keyword>
<name>A0ABV5XSY3_9NOCA</name>
<sequence length="218" mass="23215">MNPSRGVVSGPNRLADKEEGVDLVGFLTPGVLITLLVVVVVFLAAAAVTGWLLWRRMRRSGVLARGRAAAERGLLTVGVQALPAGPRRDLAALQTQVGRSRAELARQADAASATSGGYLGDLPMVLPQLDADGVRLERALAALVITRDERRIARDQQEFSARAREYIDATDRAIAAIRAAEAAHRGPETTLLYAEVDEAVASLNAYSDAYRELGDGSS</sequence>
<dbReference type="Proteomes" id="UP001589587">
    <property type="component" value="Unassembled WGS sequence"/>
</dbReference>
<gene>
    <name evidence="2" type="ORF">ACFFQ6_38175</name>
</gene>
<reference evidence="2 3" key="1">
    <citation type="submission" date="2024-09" db="EMBL/GenBank/DDBJ databases">
        <authorList>
            <person name="Sun Q."/>
            <person name="Mori K."/>
        </authorList>
    </citation>
    <scope>NUCLEOTIDE SEQUENCE [LARGE SCALE GENOMIC DNA]</scope>
    <source>
        <strain evidence="2 3">JCM 11411</strain>
    </source>
</reference>
<dbReference type="RefSeq" id="WP_156519325.1">
    <property type="nucleotide sequence ID" value="NZ_JBHMAS010000153.1"/>
</dbReference>
<keyword evidence="3" id="KW-1185">Reference proteome</keyword>
<evidence type="ECO:0000256" key="1">
    <source>
        <dbReference type="SAM" id="Phobius"/>
    </source>
</evidence>
<evidence type="ECO:0008006" key="4">
    <source>
        <dbReference type="Google" id="ProtNLM"/>
    </source>
</evidence>
<accession>A0ABV5XSY3</accession>
<keyword evidence="1" id="KW-0812">Transmembrane</keyword>
<dbReference type="EMBL" id="JBHMAS010000153">
    <property type="protein sequence ID" value="MFB9785529.1"/>
    <property type="molecule type" value="Genomic_DNA"/>
</dbReference>
<keyword evidence="1" id="KW-1133">Transmembrane helix</keyword>
<comment type="caution">
    <text evidence="2">The sequence shown here is derived from an EMBL/GenBank/DDBJ whole genome shotgun (WGS) entry which is preliminary data.</text>
</comment>
<evidence type="ECO:0000313" key="3">
    <source>
        <dbReference type="Proteomes" id="UP001589587"/>
    </source>
</evidence>